<gene>
    <name evidence="2" type="ORF">GCM10011452_06920</name>
</gene>
<sequence>MSADGSLFGQSADFRPRPATGEAPFDLDEMFFSRTDLRGVIAAFNTIFLRVADYQPEDLLNAPHRLIRHPDMPKGVFWLLWQGLHRGGLVGAYVKNRARDGLHYWVFAVIQPIDGGYLSVRIKPSSSLFGAVQREYADLLRREKEEGLTPEQSGMALLERLRALGWRNYACFEADCIAAEYQSRRAGLGEGPDADIEDLTGVLKNARSLRSEVSDLNARFAGANLLTINMQVIATKLREGRRTISEIAKNYGLMVSEIQTSLAAFNSVVQDEDPFAASPEARAVFRMTTARLMAEAAARFRAEHCDLRGVCRDTEMALLDSRATWAATQSNRALDEVMQTVSDMRRNVDQLRRLIIGLSIVRIACRVESGMLAVRSQGLETIVARLDGLQEEIGRILDEIDGSGQHAMDHLKRYRLRSDPLSHLY</sequence>
<dbReference type="Pfam" id="PF08447">
    <property type="entry name" value="PAS_3"/>
    <property type="match status" value="1"/>
</dbReference>
<dbReference type="CDD" id="cd00130">
    <property type="entry name" value="PAS"/>
    <property type="match status" value="1"/>
</dbReference>
<dbReference type="InterPro" id="IPR013655">
    <property type="entry name" value="PAS_fold_3"/>
</dbReference>
<evidence type="ECO:0000259" key="1">
    <source>
        <dbReference type="Pfam" id="PF08447"/>
    </source>
</evidence>
<dbReference type="Gene3D" id="3.30.450.20">
    <property type="entry name" value="PAS domain"/>
    <property type="match status" value="1"/>
</dbReference>
<name>A0A918IPX7_9RHOB</name>
<dbReference type="RefSeq" id="WP_189632397.1">
    <property type="nucleotide sequence ID" value="NZ_BMYQ01000001.1"/>
</dbReference>
<dbReference type="EMBL" id="BMYQ01000001">
    <property type="protein sequence ID" value="GGW22821.1"/>
    <property type="molecule type" value="Genomic_DNA"/>
</dbReference>
<dbReference type="AlphaFoldDB" id="A0A918IPX7"/>
<dbReference type="Proteomes" id="UP000628984">
    <property type="component" value="Unassembled WGS sequence"/>
</dbReference>
<dbReference type="InterPro" id="IPR035965">
    <property type="entry name" value="PAS-like_dom_sf"/>
</dbReference>
<proteinExistence type="predicted"/>
<keyword evidence="3" id="KW-1185">Reference proteome</keyword>
<reference evidence="2" key="2">
    <citation type="submission" date="2020-09" db="EMBL/GenBank/DDBJ databases">
        <authorList>
            <person name="Sun Q."/>
            <person name="Kim S."/>
        </authorList>
    </citation>
    <scope>NUCLEOTIDE SEQUENCE</scope>
    <source>
        <strain evidence="2">KCTC 23714</strain>
    </source>
</reference>
<protein>
    <recommendedName>
        <fullName evidence="1">PAS fold-3 domain-containing protein</fullName>
    </recommendedName>
</protein>
<feature type="domain" description="PAS fold-3" evidence="1">
    <location>
        <begin position="45"/>
        <end position="113"/>
    </location>
</feature>
<accession>A0A918IPX7</accession>
<evidence type="ECO:0000313" key="3">
    <source>
        <dbReference type="Proteomes" id="UP000628984"/>
    </source>
</evidence>
<evidence type="ECO:0000313" key="2">
    <source>
        <dbReference type="EMBL" id="GGW22821.1"/>
    </source>
</evidence>
<comment type="caution">
    <text evidence="2">The sequence shown here is derived from an EMBL/GenBank/DDBJ whole genome shotgun (WGS) entry which is preliminary data.</text>
</comment>
<organism evidence="2 3">
    <name type="scientific">Gemmobacter lanyuensis</name>
    <dbReference type="NCBI Taxonomy" id="1054497"/>
    <lineage>
        <taxon>Bacteria</taxon>
        <taxon>Pseudomonadati</taxon>
        <taxon>Pseudomonadota</taxon>
        <taxon>Alphaproteobacteria</taxon>
        <taxon>Rhodobacterales</taxon>
        <taxon>Paracoccaceae</taxon>
        <taxon>Gemmobacter</taxon>
    </lineage>
</organism>
<dbReference type="InterPro" id="IPR000014">
    <property type="entry name" value="PAS"/>
</dbReference>
<dbReference type="SUPFAM" id="SSF55785">
    <property type="entry name" value="PYP-like sensor domain (PAS domain)"/>
    <property type="match status" value="1"/>
</dbReference>
<reference evidence="2" key="1">
    <citation type="journal article" date="2014" name="Int. J. Syst. Evol. Microbiol.">
        <title>Complete genome sequence of Corynebacterium casei LMG S-19264T (=DSM 44701T), isolated from a smear-ripened cheese.</title>
        <authorList>
            <consortium name="US DOE Joint Genome Institute (JGI-PGF)"/>
            <person name="Walter F."/>
            <person name="Albersmeier A."/>
            <person name="Kalinowski J."/>
            <person name="Ruckert C."/>
        </authorList>
    </citation>
    <scope>NUCLEOTIDE SEQUENCE</scope>
    <source>
        <strain evidence="2">KCTC 23714</strain>
    </source>
</reference>